<keyword evidence="3" id="KW-1185">Reference proteome</keyword>
<gene>
    <name evidence="2" type="ORF">H9632_04685</name>
</gene>
<dbReference type="EMBL" id="JACSPW010000003">
    <property type="protein sequence ID" value="MBD8032354.1"/>
    <property type="molecule type" value="Genomic_DNA"/>
</dbReference>
<dbReference type="SUPFAM" id="SSF47240">
    <property type="entry name" value="Ferritin-like"/>
    <property type="match status" value="1"/>
</dbReference>
<name>A0ABR8XKA0_9BACL</name>
<sequence length="294" mass="33869">MREYVTTKQQINKNSLPYILYQKAKKFGIWNPVDIDFSQDKEDWKKLTEEQQLEVLTQFAQFIGGEEAVTQDILPMIMAVSKKGWFEEESYLTTFLFEEAKHAEFFSLFLEEIGVTEDLTHLLTPGYRKLFDETLPAVMGKLIDDQSPEAMLDAAVTYNIFAEGVLAETGYWFFHEALSKANLFPGFISGIRNVKRDEGRHIGFGTFLIQRLISENPELDLFERVQQRLQELLPIAMMLTERKEGETVTSLGIEAGKSMEFAMKQLQARLMVLSRAKGKTLEEIYDTEVVFEEV</sequence>
<organism evidence="2 3">
    <name type="scientific">Solibacillus merdavium</name>
    <dbReference type="NCBI Taxonomy" id="2762218"/>
    <lineage>
        <taxon>Bacteria</taxon>
        <taxon>Bacillati</taxon>
        <taxon>Bacillota</taxon>
        <taxon>Bacilli</taxon>
        <taxon>Bacillales</taxon>
        <taxon>Caryophanaceae</taxon>
        <taxon>Solibacillus</taxon>
    </lineage>
</organism>
<accession>A0ABR8XKA0</accession>
<dbReference type="RefSeq" id="WP_191702956.1">
    <property type="nucleotide sequence ID" value="NZ_JACSPW010000003.1"/>
</dbReference>
<dbReference type="InterPro" id="IPR000358">
    <property type="entry name" value="RNR_small_fam"/>
</dbReference>
<comment type="cofactor">
    <cofactor evidence="1">
        <name>Fe cation</name>
        <dbReference type="ChEBI" id="CHEBI:24875"/>
    </cofactor>
</comment>
<evidence type="ECO:0000313" key="2">
    <source>
        <dbReference type="EMBL" id="MBD8032354.1"/>
    </source>
</evidence>
<protein>
    <submittedName>
        <fullName evidence="2">R2-like ligand-binding oxidase</fullName>
    </submittedName>
</protein>
<dbReference type="InterPro" id="IPR009078">
    <property type="entry name" value="Ferritin-like_SF"/>
</dbReference>
<dbReference type="InterPro" id="IPR012348">
    <property type="entry name" value="RNR-like"/>
</dbReference>
<dbReference type="NCBIfam" id="NF006200">
    <property type="entry name" value="PRK08326.1-3"/>
    <property type="match status" value="1"/>
</dbReference>
<dbReference type="Proteomes" id="UP000600565">
    <property type="component" value="Unassembled WGS sequence"/>
</dbReference>
<reference evidence="2 3" key="1">
    <citation type="submission" date="2020-08" db="EMBL/GenBank/DDBJ databases">
        <title>A Genomic Blueprint of the Chicken Gut Microbiome.</title>
        <authorList>
            <person name="Gilroy R."/>
            <person name="Ravi A."/>
            <person name="Getino M."/>
            <person name="Pursley I."/>
            <person name="Horton D.L."/>
            <person name="Alikhan N.-F."/>
            <person name="Baker D."/>
            <person name="Gharbi K."/>
            <person name="Hall N."/>
            <person name="Watson M."/>
            <person name="Adriaenssens E.M."/>
            <person name="Foster-Nyarko E."/>
            <person name="Jarju S."/>
            <person name="Secka A."/>
            <person name="Antonio M."/>
            <person name="Oren A."/>
            <person name="Chaudhuri R."/>
            <person name="La Ragione R.M."/>
            <person name="Hildebrand F."/>
            <person name="Pallen M.J."/>
        </authorList>
    </citation>
    <scope>NUCLEOTIDE SEQUENCE [LARGE SCALE GENOMIC DNA]</scope>
    <source>
        <strain evidence="2 3">Sa1YVA6</strain>
    </source>
</reference>
<comment type="caution">
    <text evidence="2">The sequence shown here is derived from an EMBL/GenBank/DDBJ whole genome shotgun (WGS) entry which is preliminary data.</text>
</comment>
<evidence type="ECO:0000256" key="1">
    <source>
        <dbReference type="ARBA" id="ARBA00001962"/>
    </source>
</evidence>
<dbReference type="Pfam" id="PF00268">
    <property type="entry name" value="Ribonuc_red_sm"/>
    <property type="match status" value="1"/>
</dbReference>
<proteinExistence type="predicted"/>
<dbReference type="Gene3D" id="1.10.620.20">
    <property type="entry name" value="Ribonucleotide Reductase, subunit A"/>
    <property type="match status" value="1"/>
</dbReference>
<evidence type="ECO:0000313" key="3">
    <source>
        <dbReference type="Proteomes" id="UP000600565"/>
    </source>
</evidence>